<dbReference type="SUPFAM" id="SSF54897">
    <property type="entry name" value="Protease propeptides/inhibitors"/>
    <property type="match status" value="1"/>
</dbReference>
<dbReference type="SUPFAM" id="SSF49299">
    <property type="entry name" value="PKD domain"/>
    <property type="match status" value="2"/>
</dbReference>
<dbReference type="Pfam" id="PF02839">
    <property type="entry name" value="CBM_5_12"/>
    <property type="match status" value="2"/>
</dbReference>
<dbReference type="InterPro" id="IPR000601">
    <property type="entry name" value="PKD_dom"/>
</dbReference>
<dbReference type="CDD" id="cd04077">
    <property type="entry name" value="Peptidases_S8_PCSK9_ProteinaseK_like"/>
    <property type="match status" value="1"/>
</dbReference>
<dbReference type="InterPro" id="IPR003610">
    <property type="entry name" value="CBM5/12"/>
</dbReference>
<keyword evidence="4 5" id="KW-0720">Serine protease</keyword>
<protein>
    <recommendedName>
        <fullName evidence="7">PKD domain-containing protein</fullName>
    </recommendedName>
</protein>
<reference evidence="9" key="1">
    <citation type="journal article" date="2019" name="Int. J. Syst. Evol. Microbiol.">
        <title>The Global Catalogue of Microorganisms (GCM) 10K type strain sequencing project: providing services to taxonomists for standard genome sequencing and annotation.</title>
        <authorList>
            <consortium name="The Broad Institute Genomics Platform"/>
            <consortium name="The Broad Institute Genome Sequencing Center for Infectious Disease"/>
            <person name="Wu L."/>
            <person name="Ma J."/>
        </authorList>
    </citation>
    <scope>NUCLEOTIDE SEQUENCE [LARGE SCALE GENOMIC DNA]</scope>
    <source>
        <strain evidence="9">CGMCC 1.12923</strain>
    </source>
</reference>
<dbReference type="InterPro" id="IPR050131">
    <property type="entry name" value="Peptidase_S8_subtilisin-like"/>
</dbReference>
<dbReference type="PRINTS" id="PR00723">
    <property type="entry name" value="SUBTILISIN"/>
</dbReference>
<dbReference type="InterPro" id="IPR000209">
    <property type="entry name" value="Peptidase_S8/S53_dom"/>
</dbReference>
<dbReference type="Pfam" id="PF18911">
    <property type="entry name" value="PKD_4"/>
    <property type="match status" value="2"/>
</dbReference>
<dbReference type="Pfam" id="PF05922">
    <property type="entry name" value="Inhibitor_I9"/>
    <property type="match status" value="1"/>
</dbReference>
<dbReference type="InterPro" id="IPR036573">
    <property type="entry name" value="CBM_sf_5/12"/>
</dbReference>
<keyword evidence="3 5" id="KW-0378">Hydrolase</keyword>
<keyword evidence="9" id="KW-1185">Reference proteome</keyword>
<dbReference type="CDD" id="cd12215">
    <property type="entry name" value="ChiC_BD"/>
    <property type="match status" value="2"/>
</dbReference>
<dbReference type="Gene3D" id="2.60.40.10">
    <property type="entry name" value="Immunoglobulins"/>
    <property type="match status" value="2"/>
</dbReference>
<feature type="active site" description="Charge relay system" evidence="5">
    <location>
        <position position="339"/>
    </location>
</feature>
<dbReference type="Pfam" id="PF00082">
    <property type="entry name" value="Peptidase_S8"/>
    <property type="match status" value="1"/>
</dbReference>
<dbReference type="PROSITE" id="PS00138">
    <property type="entry name" value="SUBTILASE_SER"/>
    <property type="match status" value="1"/>
</dbReference>
<proteinExistence type="inferred from homology"/>
<feature type="active site" description="Charge relay system" evidence="5">
    <location>
        <position position="156"/>
    </location>
</feature>
<dbReference type="EMBL" id="BMGJ01000023">
    <property type="protein sequence ID" value="GGD79016.1"/>
    <property type="molecule type" value="Genomic_DNA"/>
</dbReference>
<dbReference type="InterPro" id="IPR036852">
    <property type="entry name" value="Peptidase_S8/S53_dom_sf"/>
</dbReference>
<feature type="active site" description="Charge relay system" evidence="5">
    <location>
        <position position="187"/>
    </location>
</feature>
<dbReference type="SMART" id="SM00495">
    <property type="entry name" value="ChtBD3"/>
    <property type="match status" value="2"/>
</dbReference>
<evidence type="ECO:0000259" key="7">
    <source>
        <dbReference type="PROSITE" id="PS50093"/>
    </source>
</evidence>
<evidence type="ECO:0000313" key="9">
    <source>
        <dbReference type="Proteomes" id="UP000614272"/>
    </source>
</evidence>
<dbReference type="PANTHER" id="PTHR43806">
    <property type="entry name" value="PEPTIDASE S8"/>
    <property type="match status" value="1"/>
</dbReference>
<dbReference type="InterPro" id="IPR037045">
    <property type="entry name" value="S8pro/Inhibitor_I9_sf"/>
</dbReference>
<dbReference type="InterPro" id="IPR023828">
    <property type="entry name" value="Peptidase_S8_Ser-AS"/>
</dbReference>
<dbReference type="PROSITE" id="PS50093">
    <property type="entry name" value="PKD"/>
    <property type="match status" value="2"/>
</dbReference>
<dbReference type="InterPro" id="IPR015500">
    <property type="entry name" value="Peptidase_S8_subtilisin-rel"/>
</dbReference>
<evidence type="ECO:0000256" key="6">
    <source>
        <dbReference type="RuleBase" id="RU003355"/>
    </source>
</evidence>
<dbReference type="CDD" id="cd00146">
    <property type="entry name" value="PKD"/>
    <property type="match status" value="2"/>
</dbReference>
<evidence type="ECO:0000256" key="3">
    <source>
        <dbReference type="ARBA" id="ARBA00022801"/>
    </source>
</evidence>
<organism evidence="8 9">
    <name type="scientific">Lacimicrobium alkaliphilum</name>
    <dbReference type="NCBI Taxonomy" id="1526571"/>
    <lineage>
        <taxon>Bacteria</taxon>
        <taxon>Pseudomonadati</taxon>
        <taxon>Pseudomonadota</taxon>
        <taxon>Gammaproteobacteria</taxon>
        <taxon>Alteromonadales</taxon>
        <taxon>Alteromonadaceae</taxon>
        <taxon>Lacimicrobium</taxon>
    </lineage>
</organism>
<dbReference type="PANTHER" id="PTHR43806:SF11">
    <property type="entry name" value="CEREVISIN-RELATED"/>
    <property type="match status" value="1"/>
</dbReference>
<dbReference type="InterPro" id="IPR010259">
    <property type="entry name" value="S8pro/Inhibitor_I9"/>
</dbReference>
<accession>A0ABQ1RRD3</accession>
<name>A0ABQ1RRD3_9ALTE</name>
<dbReference type="PROSITE" id="PS00137">
    <property type="entry name" value="SUBTILASE_HIS"/>
    <property type="match status" value="1"/>
</dbReference>
<dbReference type="InterPro" id="IPR034193">
    <property type="entry name" value="PCSK9_ProteinaseK-like"/>
</dbReference>
<comment type="caution">
    <text evidence="8">The sequence shown here is derived from an EMBL/GenBank/DDBJ whole genome shotgun (WGS) entry which is preliminary data.</text>
</comment>
<keyword evidence="2 5" id="KW-0645">Protease</keyword>
<dbReference type="InterPro" id="IPR023827">
    <property type="entry name" value="Peptidase_S8_Asp-AS"/>
</dbReference>
<dbReference type="Gene3D" id="3.30.70.80">
    <property type="entry name" value="Peptidase S8 propeptide/proteinase inhibitor I9"/>
    <property type="match status" value="1"/>
</dbReference>
<evidence type="ECO:0000256" key="4">
    <source>
        <dbReference type="ARBA" id="ARBA00022825"/>
    </source>
</evidence>
<feature type="domain" description="PKD" evidence="7">
    <location>
        <begin position="399"/>
        <end position="478"/>
    </location>
</feature>
<gene>
    <name evidence="8" type="ORF">GCM10011357_37530</name>
</gene>
<dbReference type="PROSITE" id="PS51892">
    <property type="entry name" value="SUBTILASE"/>
    <property type="match status" value="1"/>
</dbReference>
<dbReference type="InterPro" id="IPR035986">
    <property type="entry name" value="PKD_dom_sf"/>
</dbReference>
<dbReference type="SMART" id="SM00089">
    <property type="entry name" value="PKD"/>
    <property type="match status" value="2"/>
</dbReference>
<evidence type="ECO:0000256" key="5">
    <source>
        <dbReference type="PROSITE-ProRule" id="PRU01240"/>
    </source>
</evidence>
<dbReference type="Gene3D" id="2.10.10.20">
    <property type="entry name" value="Carbohydrate-binding module superfamily 5/12"/>
    <property type="match status" value="2"/>
</dbReference>
<sequence>MKKTIYKHWLVAGLALALIPLGQAWAEARLLSTPAEITVADQYIVVLKPQSSGLQQTETFVTQQARSAVAATQGTVSAEFHHALQGYAITTDEQGLNTLLAQDNVDYIEPVQIFRLNAVQNNPTWGLDRIDQQDRPLDNSYRHDYSAAGINAYVIDTGINTSHVQFSGRIGSTITTIGNSPEDCNGHGTHVAGTIGSTTYGVAKQVTLHSVKVFGCSGETTSTAIIQGIDWVAGNATLPAVANMSLGGGASTALDQATNRLIQSGVSTVVAAGNDNANACQYSPARVSAAITVGSTTSSDSRSNFSNWGSCVDIFAPGSSIQSTWIGGSNATNSISGTSMASPHVAGVAALYLDKNGSSSPASVAQALYTNAATGKISGTNGSVNRLVNTEFLEGGGNQNTPPQASFSVSQNGLTVSLTDTSTDDQGVVSWNWSFGDGSSDTAQDPVHSYAQSGTYTISLTVADQQGLQSTTSQSVTVSDGTGNGCNGVPAWSATTSYQSGDNVSYNGRLYTATWWSTGARPDVFSNVWQDQGPCGNGTNQPPVADFSHSASELTVSFSDQSTDDSGVVSWNWNFGDNQSSTSANPTHQYAQAGNYSVELTVEDAEGLSHSVTKLVSVSDNNQGCGGLPAWNSSSVYTGGDQVQYNNNKYRAKWWSQGDNPEQNSGTWDVWENLGACN</sequence>
<dbReference type="Proteomes" id="UP000614272">
    <property type="component" value="Unassembled WGS sequence"/>
</dbReference>
<dbReference type="InterPro" id="IPR022398">
    <property type="entry name" value="Peptidase_S8_His-AS"/>
</dbReference>
<dbReference type="SUPFAM" id="SSF52743">
    <property type="entry name" value="Subtilisin-like"/>
    <property type="match status" value="1"/>
</dbReference>
<evidence type="ECO:0000256" key="2">
    <source>
        <dbReference type="ARBA" id="ARBA00022670"/>
    </source>
</evidence>
<feature type="domain" description="PKD" evidence="7">
    <location>
        <begin position="539"/>
        <end position="618"/>
    </location>
</feature>
<dbReference type="PROSITE" id="PS00136">
    <property type="entry name" value="SUBTILASE_ASP"/>
    <property type="match status" value="1"/>
</dbReference>
<dbReference type="RefSeq" id="WP_099036539.1">
    <property type="nucleotide sequence ID" value="NZ_BMGJ01000023.1"/>
</dbReference>
<dbReference type="InterPro" id="IPR022409">
    <property type="entry name" value="PKD/Chitinase_dom"/>
</dbReference>
<dbReference type="Gene3D" id="3.40.50.200">
    <property type="entry name" value="Peptidase S8/S53 domain"/>
    <property type="match status" value="1"/>
</dbReference>
<dbReference type="SUPFAM" id="SSF51055">
    <property type="entry name" value="Carbohydrate binding domain"/>
    <property type="match status" value="2"/>
</dbReference>
<evidence type="ECO:0000256" key="1">
    <source>
        <dbReference type="ARBA" id="ARBA00011073"/>
    </source>
</evidence>
<evidence type="ECO:0000313" key="8">
    <source>
        <dbReference type="EMBL" id="GGD79016.1"/>
    </source>
</evidence>
<comment type="similarity">
    <text evidence="1 5 6">Belongs to the peptidase S8 family.</text>
</comment>
<dbReference type="InterPro" id="IPR013783">
    <property type="entry name" value="Ig-like_fold"/>
</dbReference>